<accession>A1WMR8</accession>
<dbReference type="InterPro" id="IPR032687">
    <property type="entry name" value="AraC-type_N"/>
</dbReference>
<dbReference type="STRING" id="391735.Veis_3195"/>
<dbReference type="Gene3D" id="1.10.10.60">
    <property type="entry name" value="Homeodomain-like"/>
    <property type="match status" value="1"/>
</dbReference>
<name>A1WMR8_VEREI</name>
<dbReference type="KEGG" id="vei:Veis_3195"/>
<proteinExistence type="predicted"/>
<evidence type="ECO:0000256" key="2">
    <source>
        <dbReference type="ARBA" id="ARBA00023125"/>
    </source>
</evidence>
<evidence type="ECO:0000256" key="1">
    <source>
        <dbReference type="ARBA" id="ARBA00023015"/>
    </source>
</evidence>
<dbReference type="Pfam" id="PF12625">
    <property type="entry name" value="Arabinose_bd"/>
    <property type="match status" value="1"/>
</dbReference>
<keyword evidence="6" id="KW-1185">Reference proteome</keyword>
<dbReference type="InterPro" id="IPR018062">
    <property type="entry name" value="HTH_AraC-typ_CS"/>
</dbReference>
<keyword evidence="3" id="KW-0804">Transcription</keyword>
<dbReference type="PANTHER" id="PTHR47894:SF4">
    <property type="entry name" value="HTH-TYPE TRANSCRIPTIONAL REGULATOR GADX"/>
    <property type="match status" value="1"/>
</dbReference>
<gene>
    <name evidence="5" type="ordered locus">Veis_3195</name>
</gene>
<protein>
    <submittedName>
        <fullName evidence="5">Transcriptional regulator, AraC family</fullName>
    </submittedName>
</protein>
<dbReference type="Pfam" id="PF12833">
    <property type="entry name" value="HTH_18"/>
    <property type="match status" value="1"/>
</dbReference>
<keyword evidence="1" id="KW-0805">Transcription regulation</keyword>
<keyword evidence="2" id="KW-0238">DNA-binding</keyword>
<dbReference type="OrthoDB" id="6506763at2"/>
<evidence type="ECO:0000313" key="5">
    <source>
        <dbReference type="EMBL" id="ABM58925.1"/>
    </source>
</evidence>
<dbReference type="PANTHER" id="PTHR47894">
    <property type="entry name" value="HTH-TYPE TRANSCRIPTIONAL REGULATOR GADX"/>
    <property type="match status" value="1"/>
</dbReference>
<sequence length="374" mass="40608">MTASLVVGAISLEATRLAANRLGVLLRGSRCGEIVRELASARTIRSAETLIPSARRTASLLHFTSLLEIAAKESGRIHLGLDMAGADPPHEVGIVSGLFLYASTVGQALEDLVRFFPIIQTGTTVRLACEQGIARFIYSIQDPSISDRLQDAAYTLGKICRSLRRATGDAWSLEQVTMAMPAPASLQAYTRFFRAPVVFNAQATALCFPAAFLALPIRTANAERYGNFCAGMAKALPANEDPGLLEDALRAWMKQVLRESGATLEHAAADFGITPRTLQRRLRGLGIGFVDLRAQVRMETARRMLVDSHLSVTCIAEQLGFSEPSAFTRAFRRHTRQSPRAFRQAAACLPGGAARDMRGDCRVQSSFLRMPGLS</sequence>
<dbReference type="AlphaFoldDB" id="A1WMR8"/>
<dbReference type="eggNOG" id="COG2207">
    <property type="taxonomic scope" value="Bacteria"/>
</dbReference>
<dbReference type="EMBL" id="CP000542">
    <property type="protein sequence ID" value="ABM58925.1"/>
    <property type="molecule type" value="Genomic_DNA"/>
</dbReference>
<dbReference type="GO" id="GO:0000976">
    <property type="term" value="F:transcription cis-regulatory region binding"/>
    <property type="evidence" value="ECO:0007669"/>
    <property type="project" value="TreeGrafter"/>
</dbReference>
<dbReference type="GeneID" id="76461651"/>
<evidence type="ECO:0000259" key="4">
    <source>
        <dbReference type="PROSITE" id="PS01124"/>
    </source>
</evidence>
<evidence type="ECO:0000313" key="6">
    <source>
        <dbReference type="Proteomes" id="UP000000374"/>
    </source>
</evidence>
<dbReference type="RefSeq" id="WP_011810917.1">
    <property type="nucleotide sequence ID" value="NC_008786.1"/>
</dbReference>
<dbReference type="HOGENOM" id="CLU_047522_1_0_4"/>
<dbReference type="SMART" id="SM00342">
    <property type="entry name" value="HTH_ARAC"/>
    <property type="match status" value="1"/>
</dbReference>
<dbReference type="PROSITE" id="PS00041">
    <property type="entry name" value="HTH_ARAC_FAMILY_1"/>
    <property type="match status" value="1"/>
</dbReference>
<dbReference type="InterPro" id="IPR009057">
    <property type="entry name" value="Homeodomain-like_sf"/>
</dbReference>
<dbReference type="Proteomes" id="UP000000374">
    <property type="component" value="Chromosome"/>
</dbReference>
<evidence type="ECO:0000256" key="3">
    <source>
        <dbReference type="ARBA" id="ARBA00023163"/>
    </source>
</evidence>
<dbReference type="SUPFAM" id="SSF46689">
    <property type="entry name" value="Homeodomain-like"/>
    <property type="match status" value="1"/>
</dbReference>
<dbReference type="GO" id="GO:0005829">
    <property type="term" value="C:cytosol"/>
    <property type="evidence" value="ECO:0007669"/>
    <property type="project" value="TreeGrafter"/>
</dbReference>
<dbReference type="PROSITE" id="PS01124">
    <property type="entry name" value="HTH_ARAC_FAMILY_2"/>
    <property type="match status" value="1"/>
</dbReference>
<organism evidence="5 6">
    <name type="scientific">Verminephrobacter eiseniae (strain EF01-2)</name>
    <dbReference type="NCBI Taxonomy" id="391735"/>
    <lineage>
        <taxon>Bacteria</taxon>
        <taxon>Pseudomonadati</taxon>
        <taxon>Pseudomonadota</taxon>
        <taxon>Betaproteobacteria</taxon>
        <taxon>Burkholderiales</taxon>
        <taxon>Comamonadaceae</taxon>
        <taxon>Verminephrobacter</taxon>
    </lineage>
</organism>
<dbReference type="InterPro" id="IPR018060">
    <property type="entry name" value="HTH_AraC"/>
</dbReference>
<feature type="domain" description="HTH araC/xylS-type" evidence="4">
    <location>
        <begin position="247"/>
        <end position="345"/>
    </location>
</feature>
<dbReference type="GO" id="GO:0003700">
    <property type="term" value="F:DNA-binding transcription factor activity"/>
    <property type="evidence" value="ECO:0007669"/>
    <property type="project" value="InterPro"/>
</dbReference>
<reference evidence="6" key="1">
    <citation type="submission" date="2006-12" db="EMBL/GenBank/DDBJ databases">
        <title>Complete sequence of chromosome 1 of Verminephrobacter eiseniae EF01-2.</title>
        <authorList>
            <person name="Copeland A."/>
            <person name="Lucas S."/>
            <person name="Lapidus A."/>
            <person name="Barry K."/>
            <person name="Detter J.C."/>
            <person name="Glavina del Rio T."/>
            <person name="Dalin E."/>
            <person name="Tice H."/>
            <person name="Pitluck S."/>
            <person name="Chertkov O."/>
            <person name="Brettin T."/>
            <person name="Bruce D."/>
            <person name="Han C."/>
            <person name="Tapia R."/>
            <person name="Gilna P."/>
            <person name="Schmutz J."/>
            <person name="Larimer F."/>
            <person name="Land M."/>
            <person name="Hauser L."/>
            <person name="Kyrpides N."/>
            <person name="Kim E."/>
            <person name="Stahl D."/>
            <person name="Richardson P."/>
        </authorList>
    </citation>
    <scope>NUCLEOTIDE SEQUENCE [LARGE SCALE GENOMIC DNA]</scope>
    <source>
        <strain evidence="6">EF01-2</strain>
    </source>
</reference>